<comment type="caution">
    <text evidence="3">The sequence shown here is derived from an EMBL/GenBank/DDBJ whole genome shotgun (WGS) entry which is preliminary data.</text>
</comment>
<accession>A0ABR4BXN6</accession>
<proteinExistence type="predicted"/>
<dbReference type="PROSITE" id="PS50048">
    <property type="entry name" value="ZN2_CY6_FUNGAL_2"/>
    <property type="match status" value="1"/>
</dbReference>
<dbReference type="SMART" id="SM00066">
    <property type="entry name" value="GAL4"/>
    <property type="match status" value="1"/>
</dbReference>
<sequence length="481" mass="53589">MVYQGPSKGCNSCRQRRKKCDETRPSCMRCMNAKRQCGGYEADVMGYRHYGAPSTSNQSSSQVSTARKCTLPKRVPIPGTDILPEDKIPSETTLEESKALSLRAFYYDFCITSTNQNLSRGFLPGLERMVNRLGPKSDLAKVCQAVACACHSKPQHRPQFVKRADTSYQQLLGSLARKIENTSSAVDAESRLVAMLLGLYQMVIADKTDPGVHEIHAKGLSTLMKIENSPLSFLRPSIDFSSQGLLKIDQGPGIFSVPTLSTAGPSLDDLLLDLDTIWHSFQASASLQDLSKLDVECTHLERRFGEWQKCRVQEFRPVPIRKIDYGQDNPEFLVGYWPGTVDTYIDLYVAGVWNIFRTARLLLFSIQMQIYNLVGNNEQCSQAFSTAIQMVEHVFASIPYQLADNLPVFIDGIDSRAAIDPGKSIGGLLLMHPLYAISKMPFLPVNMRQYARNCLIWIGGEMGIGQAGLMAEVIEVILVFY</sequence>
<dbReference type="PANTHER" id="PTHR38791">
    <property type="entry name" value="ZN(II)2CYS6 TRANSCRIPTION FACTOR (EUROFUNG)-RELATED-RELATED"/>
    <property type="match status" value="1"/>
</dbReference>
<dbReference type="InterPro" id="IPR001138">
    <property type="entry name" value="Zn2Cys6_DnaBD"/>
</dbReference>
<dbReference type="Gene3D" id="4.10.240.10">
    <property type="entry name" value="Zn(2)-C6 fungal-type DNA-binding domain"/>
    <property type="match status" value="1"/>
</dbReference>
<reference evidence="3 4" key="1">
    <citation type="journal article" date="2024" name="Commun. Biol.">
        <title>Comparative genomic analysis of thermophilic fungi reveals convergent evolutionary adaptations and gene losses.</title>
        <authorList>
            <person name="Steindorff A.S."/>
            <person name="Aguilar-Pontes M.V."/>
            <person name="Robinson A.J."/>
            <person name="Andreopoulos B."/>
            <person name="LaButti K."/>
            <person name="Kuo A."/>
            <person name="Mondo S."/>
            <person name="Riley R."/>
            <person name="Otillar R."/>
            <person name="Haridas S."/>
            <person name="Lipzen A."/>
            <person name="Grimwood J."/>
            <person name="Schmutz J."/>
            <person name="Clum A."/>
            <person name="Reid I.D."/>
            <person name="Moisan M.C."/>
            <person name="Butler G."/>
            <person name="Nguyen T.T.M."/>
            <person name="Dewar K."/>
            <person name="Conant G."/>
            <person name="Drula E."/>
            <person name="Henrissat B."/>
            <person name="Hansel C."/>
            <person name="Singer S."/>
            <person name="Hutchinson M.I."/>
            <person name="de Vries R.P."/>
            <person name="Natvig D.O."/>
            <person name="Powell A.J."/>
            <person name="Tsang A."/>
            <person name="Grigoriev I.V."/>
        </authorList>
    </citation>
    <scope>NUCLEOTIDE SEQUENCE [LARGE SCALE GENOMIC DNA]</scope>
    <source>
        <strain evidence="3 4">CBS 494.80</strain>
    </source>
</reference>
<dbReference type="InterPro" id="IPR036864">
    <property type="entry name" value="Zn2-C6_fun-type_DNA-bd_sf"/>
</dbReference>
<organism evidence="3 4">
    <name type="scientific">Oculimacula yallundae</name>
    <dbReference type="NCBI Taxonomy" id="86028"/>
    <lineage>
        <taxon>Eukaryota</taxon>
        <taxon>Fungi</taxon>
        <taxon>Dikarya</taxon>
        <taxon>Ascomycota</taxon>
        <taxon>Pezizomycotina</taxon>
        <taxon>Leotiomycetes</taxon>
        <taxon>Helotiales</taxon>
        <taxon>Ploettnerulaceae</taxon>
        <taxon>Oculimacula</taxon>
    </lineage>
</organism>
<keyword evidence="4" id="KW-1185">Reference proteome</keyword>
<dbReference type="InterPro" id="IPR053175">
    <property type="entry name" value="DHMBA_Reg_Transcription_Factor"/>
</dbReference>
<dbReference type="Proteomes" id="UP001595075">
    <property type="component" value="Unassembled WGS sequence"/>
</dbReference>
<name>A0ABR4BXN6_9HELO</name>
<evidence type="ECO:0000313" key="4">
    <source>
        <dbReference type="Proteomes" id="UP001595075"/>
    </source>
</evidence>
<dbReference type="PROSITE" id="PS00463">
    <property type="entry name" value="ZN2_CY6_FUNGAL_1"/>
    <property type="match status" value="1"/>
</dbReference>
<evidence type="ECO:0000259" key="2">
    <source>
        <dbReference type="PROSITE" id="PS50048"/>
    </source>
</evidence>
<dbReference type="SUPFAM" id="SSF57701">
    <property type="entry name" value="Zn2/Cys6 DNA-binding domain"/>
    <property type="match status" value="1"/>
</dbReference>
<dbReference type="Pfam" id="PF00172">
    <property type="entry name" value="Zn_clus"/>
    <property type="match status" value="1"/>
</dbReference>
<dbReference type="CDD" id="cd00067">
    <property type="entry name" value="GAL4"/>
    <property type="match status" value="1"/>
</dbReference>
<feature type="non-terminal residue" evidence="3">
    <location>
        <position position="481"/>
    </location>
</feature>
<dbReference type="PANTHER" id="PTHR38791:SF5">
    <property type="entry name" value="TRANSCRIPTION FACTOR DBAG-RELATED"/>
    <property type="match status" value="1"/>
</dbReference>
<keyword evidence="1" id="KW-0539">Nucleus</keyword>
<gene>
    <name evidence="3" type="ORF">VTL71DRAFT_6705</name>
</gene>
<protein>
    <recommendedName>
        <fullName evidence="2">Zn(2)-C6 fungal-type domain-containing protein</fullName>
    </recommendedName>
</protein>
<dbReference type="EMBL" id="JAZHXI010000017">
    <property type="protein sequence ID" value="KAL2062439.1"/>
    <property type="molecule type" value="Genomic_DNA"/>
</dbReference>
<evidence type="ECO:0000313" key="3">
    <source>
        <dbReference type="EMBL" id="KAL2062439.1"/>
    </source>
</evidence>
<feature type="domain" description="Zn(2)-C6 fungal-type" evidence="2">
    <location>
        <begin position="9"/>
        <end position="37"/>
    </location>
</feature>
<evidence type="ECO:0000256" key="1">
    <source>
        <dbReference type="ARBA" id="ARBA00023242"/>
    </source>
</evidence>